<name>A0A7C3I8Q3_9SPIR</name>
<dbReference type="GO" id="GO:0006565">
    <property type="term" value="P:L-serine catabolic process"/>
    <property type="evidence" value="ECO:0007669"/>
    <property type="project" value="TreeGrafter"/>
</dbReference>
<dbReference type="GO" id="GO:0006567">
    <property type="term" value="P:L-threonine catabolic process"/>
    <property type="evidence" value="ECO:0007669"/>
    <property type="project" value="TreeGrafter"/>
</dbReference>
<dbReference type="Pfam" id="PF00291">
    <property type="entry name" value="PALP"/>
    <property type="match status" value="1"/>
</dbReference>
<sequence>MESSSLLCRSTLLYLRSNLMNWKYRCSECGKEFPVEPGIYVCDECSSFQKPGEPLRGILECVAEVSPKERKKIERLEDDLPDLVPYEFQPPIEVGFTPLHTPFRLQGKYGFEKLYIKDDTREPTCSYKDRASFLVAGFALLHDIKEIALASTGNAASSMAGIGAVSGINITVFLPKTAPIAKRIQVLQYGAKLIEVDGNYDKAFDECLAYCKEHSVMCRNTAYNPLTIEGKKTAAEEICSLIRPDHVFVPTGDGVILSGLYKGFEELYEFGYLSKMPTLWACQAEGSSAIARALENLRNDKKAVLYDKVNNKFAGAPHAEHPWRKYFEAQPSTTLADSISVDVPRNGYHALKQLNKYNGRAVTVSDDAILEAQKELSQLSGVFAEPSSAAVLAGFKKVAPELKKTDTIVLVVTGNGLKDIASAAKALGLQQ</sequence>
<dbReference type="Gene3D" id="3.40.50.1100">
    <property type="match status" value="2"/>
</dbReference>
<dbReference type="GO" id="GO:0009097">
    <property type="term" value="P:isoleucine biosynthetic process"/>
    <property type="evidence" value="ECO:0007669"/>
    <property type="project" value="TreeGrafter"/>
</dbReference>
<keyword evidence="3" id="KW-0456">Lyase</keyword>
<proteinExistence type="predicted"/>
<gene>
    <name evidence="5" type="ORF">ENS59_14120</name>
</gene>
<dbReference type="SUPFAM" id="SSF53686">
    <property type="entry name" value="Tryptophan synthase beta subunit-like PLP-dependent enzymes"/>
    <property type="match status" value="1"/>
</dbReference>
<evidence type="ECO:0000256" key="3">
    <source>
        <dbReference type="ARBA" id="ARBA00023239"/>
    </source>
</evidence>
<evidence type="ECO:0000256" key="1">
    <source>
        <dbReference type="ARBA" id="ARBA00001933"/>
    </source>
</evidence>
<dbReference type="InterPro" id="IPR036052">
    <property type="entry name" value="TrpB-like_PALP_sf"/>
</dbReference>
<dbReference type="InterPro" id="IPR050147">
    <property type="entry name" value="Ser/Thr_Dehydratase"/>
</dbReference>
<feature type="domain" description="Tryptophan synthase beta chain-like PALP" evidence="4">
    <location>
        <begin position="94"/>
        <end position="414"/>
    </location>
</feature>
<dbReference type="GO" id="GO:0004794">
    <property type="term" value="F:threonine deaminase activity"/>
    <property type="evidence" value="ECO:0007669"/>
    <property type="project" value="TreeGrafter"/>
</dbReference>
<keyword evidence="2" id="KW-0663">Pyridoxal phosphate</keyword>
<dbReference type="AlphaFoldDB" id="A0A7C3I8Q3"/>
<reference evidence="5" key="1">
    <citation type="journal article" date="2020" name="mSystems">
        <title>Genome- and Community-Level Interaction Insights into Carbon Utilization and Element Cycling Functions of Hydrothermarchaeota in Hydrothermal Sediment.</title>
        <authorList>
            <person name="Zhou Z."/>
            <person name="Liu Y."/>
            <person name="Xu W."/>
            <person name="Pan J."/>
            <person name="Luo Z.H."/>
            <person name="Li M."/>
        </authorList>
    </citation>
    <scope>NUCLEOTIDE SEQUENCE [LARGE SCALE GENOMIC DNA]</scope>
    <source>
        <strain evidence="5">SpSt-503</strain>
    </source>
</reference>
<dbReference type="InterPro" id="IPR001926">
    <property type="entry name" value="TrpB-like_PALP"/>
</dbReference>
<accession>A0A7C3I8Q3</accession>
<dbReference type="PANTHER" id="PTHR48078">
    <property type="entry name" value="THREONINE DEHYDRATASE, MITOCHONDRIAL-RELATED"/>
    <property type="match status" value="1"/>
</dbReference>
<dbReference type="GO" id="GO:0003941">
    <property type="term" value="F:L-serine ammonia-lyase activity"/>
    <property type="evidence" value="ECO:0007669"/>
    <property type="project" value="TreeGrafter"/>
</dbReference>
<organism evidence="5">
    <name type="scientific">Gracilinema caldarium</name>
    <dbReference type="NCBI Taxonomy" id="215591"/>
    <lineage>
        <taxon>Bacteria</taxon>
        <taxon>Pseudomonadati</taxon>
        <taxon>Spirochaetota</taxon>
        <taxon>Spirochaetia</taxon>
        <taxon>Spirochaetales</taxon>
        <taxon>Breznakiellaceae</taxon>
        <taxon>Gracilinema</taxon>
    </lineage>
</organism>
<evidence type="ECO:0000259" key="4">
    <source>
        <dbReference type="Pfam" id="PF00291"/>
    </source>
</evidence>
<dbReference type="PANTHER" id="PTHR48078:SF6">
    <property type="entry name" value="L-THREONINE DEHYDRATASE CATABOLIC TDCB"/>
    <property type="match status" value="1"/>
</dbReference>
<comment type="cofactor">
    <cofactor evidence="1">
        <name>pyridoxal 5'-phosphate</name>
        <dbReference type="ChEBI" id="CHEBI:597326"/>
    </cofactor>
</comment>
<evidence type="ECO:0000313" key="5">
    <source>
        <dbReference type="EMBL" id="HFH30622.1"/>
    </source>
</evidence>
<evidence type="ECO:0000256" key="2">
    <source>
        <dbReference type="ARBA" id="ARBA00022898"/>
    </source>
</evidence>
<dbReference type="EMBL" id="DSVL01000431">
    <property type="protein sequence ID" value="HFH30622.1"/>
    <property type="molecule type" value="Genomic_DNA"/>
</dbReference>
<comment type="caution">
    <text evidence="5">The sequence shown here is derived from an EMBL/GenBank/DDBJ whole genome shotgun (WGS) entry which is preliminary data.</text>
</comment>
<protein>
    <submittedName>
        <fullName evidence="5">Pyridoxal-phosphate dependent enzyme</fullName>
    </submittedName>
</protein>